<feature type="region of interest" description="Disordered" evidence="2">
    <location>
        <begin position="642"/>
        <end position="677"/>
    </location>
</feature>
<feature type="region of interest" description="Disordered" evidence="2">
    <location>
        <begin position="292"/>
        <end position="314"/>
    </location>
</feature>
<organism evidence="3 4">
    <name type="scientific">Ceratosolen solmsi marchali</name>
    <dbReference type="NCBI Taxonomy" id="326594"/>
    <lineage>
        <taxon>Eukaryota</taxon>
        <taxon>Metazoa</taxon>
        <taxon>Ecdysozoa</taxon>
        <taxon>Arthropoda</taxon>
        <taxon>Hexapoda</taxon>
        <taxon>Insecta</taxon>
        <taxon>Pterygota</taxon>
        <taxon>Neoptera</taxon>
        <taxon>Endopterygota</taxon>
        <taxon>Hymenoptera</taxon>
        <taxon>Apocrita</taxon>
        <taxon>Proctotrupomorpha</taxon>
        <taxon>Chalcidoidea</taxon>
        <taxon>Agaonidae</taxon>
        <taxon>Agaoninae</taxon>
        <taxon>Ceratosolen</taxon>
    </lineage>
</organism>
<evidence type="ECO:0000313" key="3">
    <source>
        <dbReference type="Proteomes" id="UP000695007"/>
    </source>
</evidence>
<feature type="compositionally biased region" description="Basic and acidic residues" evidence="2">
    <location>
        <begin position="1"/>
        <end position="29"/>
    </location>
</feature>
<keyword evidence="3" id="KW-1185">Reference proteome</keyword>
<feature type="region of interest" description="Disordered" evidence="2">
    <location>
        <begin position="1"/>
        <end position="214"/>
    </location>
</feature>
<evidence type="ECO:0000256" key="1">
    <source>
        <dbReference type="SAM" id="Coils"/>
    </source>
</evidence>
<feature type="compositionally biased region" description="Basic and acidic residues" evidence="2">
    <location>
        <begin position="293"/>
        <end position="314"/>
    </location>
</feature>
<feature type="compositionally biased region" description="Acidic residues" evidence="2">
    <location>
        <begin position="174"/>
        <end position="204"/>
    </location>
</feature>
<feature type="compositionally biased region" description="Polar residues" evidence="2">
    <location>
        <begin position="757"/>
        <end position="770"/>
    </location>
</feature>
<feature type="compositionally biased region" description="Polar residues" evidence="2">
    <location>
        <begin position="30"/>
        <end position="49"/>
    </location>
</feature>
<feature type="compositionally biased region" description="Polar residues" evidence="2">
    <location>
        <begin position="651"/>
        <end position="677"/>
    </location>
</feature>
<dbReference type="RefSeq" id="XP_011495360.1">
    <property type="nucleotide sequence ID" value="XM_011497058.1"/>
</dbReference>
<feature type="region of interest" description="Disordered" evidence="2">
    <location>
        <begin position="1044"/>
        <end position="1077"/>
    </location>
</feature>
<feature type="coiled-coil region" evidence="1">
    <location>
        <begin position="1202"/>
        <end position="1236"/>
    </location>
</feature>
<name>A0AAJ6VMK9_9HYME</name>
<gene>
    <name evidence="4" type="primary">LOC105360216</name>
</gene>
<dbReference type="KEGG" id="csol:105360216"/>
<feature type="compositionally biased region" description="Acidic residues" evidence="2">
    <location>
        <begin position="1047"/>
        <end position="1056"/>
    </location>
</feature>
<feature type="compositionally biased region" description="Acidic residues" evidence="2">
    <location>
        <begin position="772"/>
        <end position="802"/>
    </location>
</feature>
<dbReference type="Proteomes" id="UP000695007">
    <property type="component" value="Unplaced"/>
</dbReference>
<feature type="compositionally biased region" description="Polar residues" evidence="2">
    <location>
        <begin position="86"/>
        <end position="95"/>
    </location>
</feature>
<feature type="compositionally biased region" description="Basic and acidic residues" evidence="2">
    <location>
        <begin position="68"/>
        <end position="83"/>
    </location>
</feature>
<proteinExistence type="predicted"/>
<dbReference type="GeneID" id="105360216"/>
<evidence type="ECO:0000313" key="4">
    <source>
        <dbReference type="RefSeq" id="XP_011495360.1"/>
    </source>
</evidence>
<reference evidence="4" key="1">
    <citation type="submission" date="2025-08" db="UniProtKB">
        <authorList>
            <consortium name="RefSeq"/>
        </authorList>
    </citation>
    <scope>IDENTIFICATION</scope>
</reference>
<feature type="compositionally biased region" description="Basic and acidic residues" evidence="2">
    <location>
        <begin position="153"/>
        <end position="173"/>
    </location>
</feature>
<evidence type="ECO:0000256" key="2">
    <source>
        <dbReference type="SAM" id="MobiDB-lite"/>
    </source>
</evidence>
<sequence length="1240" mass="141645">MREQKQQEQQEEKEQECGQKKLDGKEKDQIQTLEETQISMKLPLNNMSSKGIEDEEMPSMVTISSLSKIDESENDMKNDEEKNLVSAETNSVNSPSRKEDDNDSDSVCVIDDDDEDDDGDVDRDVDGDADGLSFDEDDESSSYRDDDESEEMDRDHYSDNHDRRNVRNIRRADDEDDEEEADEEEEEEEEEVEEVEEYDSEVDGFDGGSDDLVLRHSNGLTKRHKERSASLQDLSLIKEGLPKNKTNVNPFSQKARYERNQFTKDRRTPGKQYSHVESKVKKYIMDMAQQRRISGERRKRAQEAAKHKNQEATETQIHRNDDVVLTCKTIKNYTEKTLKEVVKYEEIESDEMYVMPPNLENGEIHIFSRHPMDNNQQIMHHEEMEVDPINIEIHNKDEKVNKINGSVMNDNQNYILEKKGILRCEDKPVLNGEGPSNTVCNLRTLSYDEYMKGTINNEIHEEVIHDDGVVEVMQDITEKSNNNDTDSACVLRIENISRNYNNEEKMPNIYHNIQKPITLVNQSTETNYHENLEVKSLRLQLEKKNSQLDNLRDAFQKTMSENMSMKLEMDNLKKMLTYYQEQQKPVPETKVIAVQTELPVLVSNTAVVDSKSNEQKVDPRLVTNSMISTISSQWSDSIESATISMEPPPNVTNALNSDESMHQQSKTPSKQKNSFSRAFVTSSRILQTLSNITHGKSKSDNKYSCKYSKTISEEATEANASAETEKPQFVEVGSRKRKATDSAENSNSAHPFKIPHTSKSNWESGKQKMNSSEDDCVNVDDENNTDVEGEQNDNDDIRESDDDVKVFVYPEDDQSKEHSFLIQAREVTSNHKTGVRECGPYLLGNIEVYMTEMNGTINIWGKELSKNNANQNIEEMETSTRSKDLQPNFRWQSTPRIFNNQSTTSTSKKSRVLPRFSQQQKQHSCDINNTIVDCESCHSHNHRLSWPSCHHSEQHTENQHTCCSPSVRVEENHCGCAHKMARRSAALSTCCNSSKSTDGRQYISPNIYQENNSLCCYNIHHSHCRNAAKEESCRCQSFVRRHSFNPTDEEDNESNVEENAHNASKPCHSPQEKSSHSCTDTKLVPPCMNNGKNNGGGCSEASVIQNESDPLIFQKQNPEAPEVRKRRSNGKKVRGLIMDLLKGCGDCRTTIPINKSSLRNNTSVYEPSTSAQQKIACSPSQQSCSLRSNEKCASCRSRSDKTAEIEAQLEFFRIEMDKLRSRSDTLREMLNTLRNADIIN</sequence>
<feature type="compositionally biased region" description="Acidic residues" evidence="2">
    <location>
        <begin position="110"/>
        <end position="152"/>
    </location>
</feature>
<keyword evidence="1" id="KW-0175">Coiled coil</keyword>
<dbReference type="AlphaFoldDB" id="A0AAJ6VMK9"/>
<protein>
    <submittedName>
        <fullName evidence="4">MATH and LRR domain-containing protein PFE0570w-like</fullName>
    </submittedName>
</protein>
<accession>A0AAJ6VMK9</accession>
<feature type="region of interest" description="Disordered" evidence="2">
    <location>
        <begin position="716"/>
        <end position="802"/>
    </location>
</feature>
<feature type="coiled-coil region" evidence="1">
    <location>
        <begin position="534"/>
        <end position="561"/>
    </location>
</feature>